<evidence type="ECO:0000256" key="1">
    <source>
        <dbReference type="ARBA" id="ARBA00004613"/>
    </source>
</evidence>
<evidence type="ECO:0000313" key="6">
    <source>
        <dbReference type="EnsemblMetazoa" id="AFAF021659-PA"/>
    </source>
</evidence>
<keyword evidence="3" id="KW-0964">Secreted</keyword>
<dbReference type="PANTHER" id="PTHR10009">
    <property type="entry name" value="PROTEIN YELLOW-RELATED"/>
    <property type="match status" value="1"/>
</dbReference>
<protein>
    <recommendedName>
        <fullName evidence="8">Yellow protein</fullName>
    </recommendedName>
</protein>
<organism evidence="6 7">
    <name type="scientific">Anopheles farauti</name>
    <dbReference type="NCBI Taxonomy" id="69004"/>
    <lineage>
        <taxon>Eukaryota</taxon>
        <taxon>Metazoa</taxon>
        <taxon>Ecdysozoa</taxon>
        <taxon>Arthropoda</taxon>
        <taxon>Hexapoda</taxon>
        <taxon>Insecta</taxon>
        <taxon>Pterygota</taxon>
        <taxon>Neoptera</taxon>
        <taxon>Endopterygota</taxon>
        <taxon>Diptera</taxon>
        <taxon>Nematocera</taxon>
        <taxon>Culicoidea</taxon>
        <taxon>Culicidae</taxon>
        <taxon>Anophelinae</taxon>
        <taxon>Anopheles</taxon>
    </lineage>
</organism>
<dbReference type="VEuPathDB" id="VectorBase:AFAF021659"/>
<evidence type="ECO:0008006" key="8">
    <source>
        <dbReference type="Google" id="ProtNLM"/>
    </source>
</evidence>
<sequence length="448" mass="50830">MCAPKFVVSFARGWLLVACVLLLCGDSARGDEFEEVFRWKLLDFNVSQPNDASKPSDGVHFPDASGEDTVEAIPAAALNESFAPYHNLPMGVTHHKGRLFVTVPRRRTGIPSTLNVIVLDQVAEGEKSPKLVAYPDALTNELRKSYEPDLRRLVSVYRTRVDRCDRMWFVDTGYLEYPGHRRQVQRPTLWIIDLLQDRKVRQFEIPASIVAEGHGMASVTVDSTSDDCEAAYAYIPDLAFYGLYVYGFRENRMWKFRHEFLSFDPRMTGFSVAGVRFRWNDGIFSLTIGPQEPESDDGRTVYFHAMASTSEYRTSTHVLQNETLASAGGYDHLFTYVGDRGIKTQCTIHQYDPHTGVLFYSEVNRNAIGCWNSAQRFEPENHGIVQLDNKDFIYPSDMTLDSDGDLWVMTNGLPRWLYATLNPNDYNFRIWRQKPAKAIAGTICAPGA</sequence>
<comment type="similarity">
    <text evidence="2">Belongs to the major royal jelly protein family.</text>
</comment>
<dbReference type="EnsemblMetazoa" id="AFAF021659-RA">
    <property type="protein sequence ID" value="AFAF021659-PA"/>
    <property type="gene ID" value="AFAF021659"/>
</dbReference>
<accession>A0A1Y9H9G8</accession>
<dbReference type="Gene3D" id="2.120.10.30">
    <property type="entry name" value="TolB, C-terminal domain"/>
    <property type="match status" value="1"/>
</dbReference>
<dbReference type="GO" id="GO:0005576">
    <property type="term" value="C:extracellular region"/>
    <property type="evidence" value="ECO:0007669"/>
    <property type="project" value="UniProtKB-SubCell"/>
</dbReference>
<dbReference type="SUPFAM" id="SSF63829">
    <property type="entry name" value="Calcium-dependent phosphotriesterase"/>
    <property type="match status" value="1"/>
</dbReference>
<reference evidence="6" key="2">
    <citation type="submission" date="2020-05" db="UniProtKB">
        <authorList>
            <consortium name="EnsemblMetazoa"/>
        </authorList>
    </citation>
    <scope>IDENTIFICATION</scope>
    <source>
        <strain evidence="6">FAR1</strain>
    </source>
</reference>
<dbReference type="AlphaFoldDB" id="A0A1Y9H9G8"/>
<keyword evidence="7" id="KW-1185">Reference proteome</keyword>
<evidence type="ECO:0000256" key="2">
    <source>
        <dbReference type="ARBA" id="ARBA00009127"/>
    </source>
</evidence>
<dbReference type="InterPro" id="IPR017996">
    <property type="entry name" value="MRJP/yellow-related"/>
</dbReference>
<dbReference type="InterPro" id="IPR011042">
    <property type="entry name" value="6-blade_b-propeller_TolB-like"/>
</dbReference>
<dbReference type="STRING" id="69004.A0A1Y9H9G8"/>
<proteinExistence type="inferred from homology"/>
<evidence type="ECO:0000256" key="4">
    <source>
        <dbReference type="ARBA" id="ARBA00022729"/>
    </source>
</evidence>
<reference evidence="7" key="1">
    <citation type="submission" date="2014-01" db="EMBL/GenBank/DDBJ databases">
        <title>The Genome Sequence of Anopheles farauti FAR1 (V2).</title>
        <authorList>
            <consortium name="The Broad Institute Genomics Platform"/>
            <person name="Neafsey D.E."/>
            <person name="Besansky N."/>
            <person name="Howell P."/>
            <person name="Walton C."/>
            <person name="Young S.K."/>
            <person name="Zeng Q."/>
            <person name="Gargeya S."/>
            <person name="Fitzgerald M."/>
            <person name="Haas B."/>
            <person name="Abouelleil A."/>
            <person name="Allen A.W."/>
            <person name="Alvarado L."/>
            <person name="Arachchi H.M."/>
            <person name="Berlin A.M."/>
            <person name="Chapman S.B."/>
            <person name="Gainer-Dewar J."/>
            <person name="Goldberg J."/>
            <person name="Griggs A."/>
            <person name="Gujja S."/>
            <person name="Hansen M."/>
            <person name="Howarth C."/>
            <person name="Imamovic A."/>
            <person name="Ireland A."/>
            <person name="Larimer J."/>
            <person name="McCowan C."/>
            <person name="Murphy C."/>
            <person name="Pearson M."/>
            <person name="Poon T.W."/>
            <person name="Priest M."/>
            <person name="Roberts A."/>
            <person name="Saif S."/>
            <person name="Shea T."/>
            <person name="Sisk P."/>
            <person name="Sykes S."/>
            <person name="Wortman J."/>
            <person name="Nusbaum C."/>
            <person name="Birren B."/>
        </authorList>
    </citation>
    <scope>NUCLEOTIDE SEQUENCE [LARGE SCALE GENOMIC DNA]</scope>
    <source>
        <strain evidence="7">FAR1</strain>
    </source>
</reference>
<dbReference type="PANTHER" id="PTHR10009:SF10">
    <property type="entry name" value="L-DOPACHROME TAUTOMERASE YELLOW-F-RELATED"/>
    <property type="match status" value="1"/>
</dbReference>
<evidence type="ECO:0000313" key="7">
    <source>
        <dbReference type="Proteomes" id="UP000075886"/>
    </source>
</evidence>
<keyword evidence="4 5" id="KW-0732">Signal</keyword>
<dbReference type="Pfam" id="PF03022">
    <property type="entry name" value="MRJP"/>
    <property type="match status" value="1"/>
</dbReference>
<comment type="subcellular location">
    <subcellularLocation>
        <location evidence="1">Secreted</location>
    </subcellularLocation>
</comment>
<name>A0A1Y9H9G8_9DIPT</name>
<evidence type="ECO:0000256" key="5">
    <source>
        <dbReference type="SAM" id="SignalP"/>
    </source>
</evidence>
<dbReference type="EMBL" id="AXCN02000300">
    <property type="status" value="NOT_ANNOTATED_CDS"/>
    <property type="molecule type" value="Genomic_DNA"/>
</dbReference>
<evidence type="ECO:0000256" key="3">
    <source>
        <dbReference type="ARBA" id="ARBA00022525"/>
    </source>
</evidence>
<feature type="signal peptide" evidence="5">
    <location>
        <begin position="1"/>
        <end position="30"/>
    </location>
</feature>
<dbReference type="Proteomes" id="UP000075886">
    <property type="component" value="Unassembled WGS sequence"/>
</dbReference>
<feature type="chain" id="PRO_5012983801" description="Yellow protein" evidence="5">
    <location>
        <begin position="31"/>
        <end position="448"/>
    </location>
</feature>